<sequence>MEEKVNITNGRLEAPCVGTLGGISCLGVTALCFSDGPDGVHDEDEENRAKGIVVARLKSVIALIPPVT</sequence>
<evidence type="ECO:0000313" key="1">
    <source>
        <dbReference type="EMBL" id="RNJ56730.1"/>
    </source>
</evidence>
<reference evidence="1 2" key="1">
    <citation type="submission" date="2018-10" db="EMBL/GenBank/DDBJ databases">
        <title>Genome sequence of Verticillium nonalfalfae VnAa140.</title>
        <authorList>
            <person name="Stajich J.E."/>
            <person name="Kasson M.T."/>
        </authorList>
    </citation>
    <scope>NUCLEOTIDE SEQUENCE [LARGE SCALE GENOMIC DNA]</scope>
    <source>
        <strain evidence="1 2">VnAa140</strain>
    </source>
</reference>
<dbReference type="AlphaFoldDB" id="A0A3M9YCC1"/>
<comment type="caution">
    <text evidence="1">The sequence shown here is derived from an EMBL/GenBank/DDBJ whole genome shotgun (WGS) entry which is preliminary data.</text>
</comment>
<proteinExistence type="predicted"/>
<dbReference type="EMBL" id="RBVV01000052">
    <property type="protein sequence ID" value="RNJ56730.1"/>
    <property type="molecule type" value="Genomic_DNA"/>
</dbReference>
<accession>A0A3M9YCC1</accession>
<protein>
    <submittedName>
        <fullName evidence="1">Uncharacterized protein</fullName>
    </submittedName>
</protein>
<dbReference type="GeneID" id="39610668"/>
<evidence type="ECO:0000313" key="2">
    <source>
        <dbReference type="Proteomes" id="UP000267145"/>
    </source>
</evidence>
<name>A0A3M9YCC1_9PEZI</name>
<gene>
    <name evidence="1" type="ORF">D7B24_006979</name>
</gene>
<keyword evidence="2" id="KW-1185">Reference proteome</keyword>
<dbReference type="RefSeq" id="XP_028494888.1">
    <property type="nucleotide sequence ID" value="XM_028641096.1"/>
</dbReference>
<dbReference type="Proteomes" id="UP000267145">
    <property type="component" value="Unassembled WGS sequence"/>
</dbReference>
<dbReference type="PROSITE" id="PS51257">
    <property type="entry name" value="PROKAR_LIPOPROTEIN"/>
    <property type="match status" value="1"/>
</dbReference>
<organism evidence="1 2">
    <name type="scientific">Verticillium nonalfalfae</name>
    <dbReference type="NCBI Taxonomy" id="1051616"/>
    <lineage>
        <taxon>Eukaryota</taxon>
        <taxon>Fungi</taxon>
        <taxon>Dikarya</taxon>
        <taxon>Ascomycota</taxon>
        <taxon>Pezizomycotina</taxon>
        <taxon>Sordariomycetes</taxon>
        <taxon>Hypocreomycetidae</taxon>
        <taxon>Glomerellales</taxon>
        <taxon>Plectosphaerellaceae</taxon>
        <taxon>Verticillium</taxon>
    </lineage>
</organism>